<evidence type="ECO:0000313" key="1">
    <source>
        <dbReference type="EMBL" id="HCY81194.1"/>
    </source>
</evidence>
<comment type="caution">
    <text evidence="1">The sequence shown here is derived from an EMBL/GenBank/DDBJ whole genome shotgun (WGS) entry which is preliminary data.</text>
</comment>
<organism evidence="1 2">
    <name type="scientific">Xanthomarina gelatinilytica</name>
    <dbReference type="NCBI Taxonomy" id="1137281"/>
    <lineage>
        <taxon>Bacteria</taxon>
        <taxon>Pseudomonadati</taxon>
        <taxon>Bacteroidota</taxon>
        <taxon>Flavobacteriia</taxon>
        <taxon>Flavobacteriales</taxon>
        <taxon>Flavobacteriaceae</taxon>
        <taxon>Xanthomarina</taxon>
    </lineage>
</organism>
<protein>
    <submittedName>
        <fullName evidence="1">Uncharacterized protein</fullName>
    </submittedName>
</protein>
<dbReference type="AlphaFoldDB" id="A0A3D6BQP5"/>
<dbReference type="Proteomes" id="UP000263268">
    <property type="component" value="Unassembled WGS sequence"/>
</dbReference>
<sequence length="344" mass="37877">MKTTKQSHNFKLIKNVNKNTKKLLGTLLMASLLFSSCDTNDDVDYVPAPDRPSAQEFANIREQALENVTQHFQFNAEDGLISLTSDNGVTISINGNCLTKNGNAVSGTVDLEYVEVFEKGNMLTTNKPTMGLMPNGDKALLITGGEFFLEATQDGVPLETNCPLQLNVPAGLTGAPDNSMILWTGVIDENGDLTWDEMEDDPAGQGENGVFVEGTEYYAFFNDFGWTNIDRFYNDPRPKTTINVEVPEGYNNTNSAVYLSYDGEDSGLVHLDTYDPESGLFSEHYGQIPIGLECHLIFVTEENGNWRYAVKSVTIAENDIIGFSFNETDTATEAELTVIINNLP</sequence>
<name>A0A3D6BQP5_9FLAO</name>
<gene>
    <name evidence="1" type="ORF">DHV22_06085</name>
</gene>
<evidence type="ECO:0000313" key="2">
    <source>
        <dbReference type="Proteomes" id="UP000263268"/>
    </source>
</evidence>
<accession>A0A3D6BQP5</accession>
<proteinExistence type="predicted"/>
<dbReference type="EMBL" id="DPRK01000102">
    <property type="protein sequence ID" value="HCY81194.1"/>
    <property type="molecule type" value="Genomic_DNA"/>
</dbReference>
<reference evidence="1 2" key="1">
    <citation type="journal article" date="2018" name="Nat. Biotechnol.">
        <title>A standardized bacterial taxonomy based on genome phylogeny substantially revises the tree of life.</title>
        <authorList>
            <person name="Parks D.H."/>
            <person name="Chuvochina M."/>
            <person name="Waite D.W."/>
            <person name="Rinke C."/>
            <person name="Skarshewski A."/>
            <person name="Chaumeil P.A."/>
            <person name="Hugenholtz P."/>
        </authorList>
    </citation>
    <scope>NUCLEOTIDE SEQUENCE [LARGE SCALE GENOMIC DNA]</scope>
    <source>
        <strain evidence="1">UBA10227</strain>
    </source>
</reference>